<gene>
    <name evidence="1" type="ORF">GE061_014798</name>
</gene>
<evidence type="ECO:0000313" key="2">
    <source>
        <dbReference type="Proteomes" id="UP000466442"/>
    </source>
</evidence>
<dbReference type="Proteomes" id="UP000466442">
    <property type="component" value="Unassembled WGS sequence"/>
</dbReference>
<reference evidence="1" key="1">
    <citation type="journal article" date="2021" name="Mol. Ecol. Resour.">
        <title>Apolygus lucorum genome provides insights into omnivorousness and mesophyll feeding.</title>
        <authorList>
            <person name="Liu Y."/>
            <person name="Liu H."/>
            <person name="Wang H."/>
            <person name="Huang T."/>
            <person name="Liu B."/>
            <person name="Yang B."/>
            <person name="Yin L."/>
            <person name="Li B."/>
            <person name="Zhang Y."/>
            <person name="Zhang S."/>
            <person name="Jiang F."/>
            <person name="Zhang X."/>
            <person name="Ren Y."/>
            <person name="Wang B."/>
            <person name="Wang S."/>
            <person name="Lu Y."/>
            <person name="Wu K."/>
            <person name="Fan W."/>
            <person name="Wang G."/>
        </authorList>
    </citation>
    <scope>NUCLEOTIDE SEQUENCE</scope>
    <source>
        <strain evidence="1">12Hb</strain>
    </source>
</reference>
<name>A0A8S9XN99_APOLU</name>
<comment type="caution">
    <text evidence="1">The sequence shown here is derived from an EMBL/GenBank/DDBJ whole genome shotgun (WGS) entry which is preliminary data.</text>
</comment>
<dbReference type="AlphaFoldDB" id="A0A8S9XN99"/>
<organism evidence="1 2">
    <name type="scientific">Apolygus lucorum</name>
    <name type="common">Small green plant bug</name>
    <name type="synonym">Lygocoris lucorum</name>
    <dbReference type="NCBI Taxonomy" id="248454"/>
    <lineage>
        <taxon>Eukaryota</taxon>
        <taxon>Metazoa</taxon>
        <taxon>Ecdysozoa</taxon>
        <taxon>Arthropoda</taxon>
        <taxon>Hexapoda</taxon>
        <taxon>Insecta</taxon>
        <taxon>Pterygota</taxon>
        <taxon>Neoptera</taxon>
        <taxon>Paraneoptera</taxon>
        <taxon>Hemiptera</taxon>
        <taxon>Heteroptera</taxon>
        <taxon>Panheteroptera</taxon>
        <taxon>Cimicomorpha</taxon>
        <taxon>Miridae</taxon>
        <taxon>Mirini</taxon>
        <taxon>Apolygus</taxon>
    </lineage>
</organism>
<keyword evidence="2" id="KW-1185">Reference proteome</keyword>
<protein>
    <submittedName>
        <fullName evidence="1">Uncharacterized protein</fullName>
    </submittedName>
</protein>
<sequence length="217" mass="24203">MIACKSKMKKSTTSNGDPIGRISSQTFKFTSLGGCGSGHVEMENNESTDNVLLVDEKTVNSDGALWISSDSSSCCSIISNFVDLDEYESRYNLQLVERRREEVYDGAEWISSETSSCSSFRSEMKLDDSDDSCEVTKNLTACSKCDDGRTVCNEVFKTNERVRSQQEDDEIICVSDEEVGTSGGILTLDANIKPSKRVEWILQKYTRIRPPPLVRPM</sequence>
<accession>A0A8S9XN99</accession>
<dbReference type="EMBL" id="WIXP02000006">
    <property type="protein sequence ID" value="KAF6209055.1"/>
    <property type="molecule type" value="Genomic_DNA"/>
</dbReference>
<proteinExistence type="predicted"/>
<evidence type="ECO:0000313" key="1">
    <source>
        <dbReference type="EMBL" id="KAF6209055.1"/>
    </source>
</evidence>